<keyword evidence="6" id="KW-0456">Lyase</keyword>
<sequence>MSGCPIKQAMADDLLRARSENGGKGLTKVGDLRLEQNSGSTNGNQDIPAVNPPVTANGTGLGTHNNGSNTDSSIPTPHSDSSDTTHSSPSTSPVKTLSPSGELTPIRKISPSSSNPPILNIAGRKVSPPNPNHVTFYTVISNSDHDGGSGTPGSGSKQLQVDETGSEPSNYGSGEGSPRLRKTSNISTTSSLGSEGDFSSENGGEKRVDVNTLIEAVGTLIIPADYYARRAMQNLINMKNPRALEVLRNESGDLFAEELLQRSYSDPSLRHDAISDATLVSMATESGKKLGSSTQQVLRMLGQEYFKVCLGDYGKALRMLGSNLLEFFSNIDGLQEQVSAHQRFHGQTPPSFRCDWEKGQLNLHYYSLRRDILYFVAGTVEAVSSLLFTVDLTLTVSPNRDETAPHHVFFISTATTDNNNENHHTARTMEEICPREGRVSTRPQDSKIGVKTFCASFPFHVLFDQDLNITQLGQSLAKFIAPEVMTRGKKFETYFEVVRPVVKYTFSSILSRVNSSFVIRTRSGRSSENHRLSENLELKGQMVFLQESDSILFLGSPSVENLDELIGKGIYISDIPIHDATRDVILVGEQTKAQDGLKKRMQQLKKSIETASKAVDVEKQKNVDLLLEIFPPAIAQKLWRGEAVEPMTVDNVTMLFSDIVGFTAICSTATPLQVVDMLNSLYTHFDQYCVDIDVYKIETIGDAYCVAGGLHRVSEYHAQQIAWMALKMMAAATNETSHDGAVIKMRIGIHTGRVLAGVVGRRMPRYCLFGNNVSIANKFESGSEPLRTHISPTTYELIKTTPGFTFTPRTRENLPAGFPEHIEGIPYFLEGYEFPDVKGFSNVDHIALAVDYYKIKDGIAT</sequence>
<dbReference type="EC" id="4.6.1.2" evidence="2"/>
<keyword evidence="5" id="KW-0342">GTP-binding</keyword>
<evidence type="ECO:0000313" key="11">
    <source>
        <dbReference type="EMBL" id="KAK3803357.1"/>
    </source>
</evidence>
<feature type="compositionally biased region" description="Polar residues" evidence="9">
    <location>
        <begin position="35"/>
        <end position="45"/>
    </location>
</feature>
<dbReference type="InterPro" id="IPR001054">
    <property type="entry name" value="A/G_cyclase"/>
</dbReference>
<dbReference type="CDD" id="cd07302">
    <property type="entry name" value="CHD"/>
    <property type="match status" value="1"/>
</dbReference>
<feature type="compositionally biased region" description="Low complexity" evidence="9">
    <location>
        <begin position="70"/>
        <end position="93"/>
    </location>
</feature>
<dbReference type="Pfam" id="PF07701">
    <property type="entry name" value="HNOBA"/>
    <property type="match status" value="1"/>
</dbReference>
<dbReference type="InterPro" id="IPR011645">
    <property type="entry name" value="HNOB_dom_associated"/>
</dbReference>
<dbReference type="Gene3D" id="6.10.250.780">
    <property type="match status" value="1"/>
</dbReference>
<dbReference type="GO" id="GO:0004383">
    <property type="term" value="F:guanylate cyclase activity"/>
    <property type="evidence" value="ECO:0007669"/>
    <property type="project" value="UniProtKB-EC"/>
</dbReference>
<dbReference type="Gene3D" id="3.30.70.1230">
    <property type="entry name" value="Nucleotide cyclase"/>
    <property type="match status" value="1"/>
</dbReference>
<dbReference type="GO" id="GO:0019934">
    <property type="term" value="P:cGMP-mediated signaling"/>
    <property type="evidence" value="ECO:0007669"/>
    <property type="project" value="TreeGrafter"/>
</dbReference>
<dbReference type="InterPro" id="IPR024096">
    <property type="entry name" value="NO_sig/Golgi_transp_ligand-bd"/>
</dbReference>
<dbReference type="GO" id="GO:0070482">
    <property type="term" value="P:response to oxygen levels"/>
    <property type="evidence" value="ECO:0007669"/>
    <property type="project" value="TreeGrafter"/>
</dbReference>
<dbReference type="Gene3D" id="3.90.1520.10">
    <property type="entry name" value="H-NOX domain"/>
    <property type="match status" value="1"/>
</dbReference>
<dbReference type="Gene3D" id="3.30.450.260">
    <property type="entry name" value="Haem NO binding associated domain"/>
    <property type="match status" value="1"/>
</dbReference>
<evidence type="ECO:0000256" key="7">
    <source>
        <dbReference type="ARBA" id="ARBA00023293"/>
    </source>
</evidence>
<evidence type="ECO:0000256" key="8">
    <source>
        <dbReference type="SAM" id="Coils"/>
    </source>
</evidence>
<feature type="region of interest" description="Disordered" evidence="9">
    <location>
        <begin position="15"/>
        <end position="204"/>
    </location>
</feature>
<dbReference type="InterPro" id="IPR029787">
    <property type="entry name" value="Nucleotide_cyclase"/>
</dbReference>
<proteinExistence type="predicted"/>
<evidence type="ECO:0000256" key="5">
    <source>
        <dbReference type="ARBA" id="ARBA00023134"/>
    </source>
</evidence>
<feature type="compositionally biased region" description="Polar residues" evidence="9">
    <location>
        <begin position="183"/>
        <end position="202"/>
    </location>
</feature>
<feature type="coiled-coil region" evidence="8">
    <location>
        <begin position="594"/>
        <end position="621"/>
    </location>
</feature>
<evidence type="ECO:0000313" key="12">
    <source>
        <dbReference type="Proteomes" id="UP001283361"/>
    </source>
</evidence>
<dbReference type="GO" id="GO:0008074">
    <property type="term" value="C:guanylate cyclase complex, soluble"/>
    <property type="evidence" value="ECO:0007669"/>
    <property type="project" value="TreeGrafter"/>
</dbReference>
<keyword evidence="12" id="KW-1185">Reference proteome</keyword>
<organism evidence="11 12">
    <name type="scientific">Elysia crispata</name>
    <name type="common">lettuce slug</name>
    <dbReference type="NCBI Taxonomy" id="231223"/>
    <lineage>
        <taxon>Eukaryota</taxon>
        <taxon>Metazoa</taxon>
        <taxon>Spiralia</taxon>
        <taxon>Lophotrochozoa</taxon>
        <taxon>Mollusca</taxon>
        <taxon>Gastropoda</taxon>
        <taxon>Heterobranchia</taxon>
        <taxon>Euthyneura</taxon>
        <taxon>Panpulmonata</taxon>
        <taxon>Sacoglossa</taxon>
        <taxon>Placobranchoidea</taxon>
        <taxon>Plakobranchidae</taxon>
        <taxon>Elysia</taxon>
    </lineage>
</organism>
<feature type="compositionally biased region" description="Polar residues" evidence="9">
    <location>
        <begin position="132"/>
        <end position="142"/>
    </location>
</feature>
<keyword evidence="8" id="KW-0175">Coiled coil</keyword>
<dbReference type="GO" id="GO:0020037">
    <property type="term" value="F:heme binding"/>
    <property type="evidence" value="ECO:0007669"/>
    <property type="project" value="InterPro"/>
</dbReference>
<dbReference type="PROSITE" id="PS50125">
    <property type="entry name" value="GUANYLATE_CYCLASE_2"/>
    <property type="match status" value="1"/>
</dbReference>
<dbReference type="EMBL" id="JAWDGP010000148">
    <property type="protein sequence ID" value="KAK3803357.1"/>
    <property type="molecule type" value="Genomic_DNA"/>
</dbReference>
<evidence type="ECO:0000259" key="10">
    <source>
        <dbReference type="PROSITE" id="PS50125"/>
    </source>
</evidence>
<feature type="compositionally biased region" description="Low complexity" evidence="9">
    <location>
        <begin position="106"/>
        <end position="121"/>
    </location>
</feature>
<dbReference type="FunFam" id="3.30.70.1230:FF:000007">
    <property type="entry name" value="Guanylate cyclase soluble subunit alpha-3"/>
    <property type="match status" value="1"/>
</dbReference>
<dbReference type="PANTHER" id="PTHR45655:SF6">
    <property type="entry name" value="HEAD-SPECIFIC GUANYLATE CYCLASE"/>
    <property type="match status" value="1"/>
</dbReference>
<evidence type="ECO:0000256" key="3">
    <source>
        <dbReference type="ARBA" id="ARBA00022490"/>
    </source>
</evidence>
<protein>
    <recommendedName>
        <fullName evidence="2">guanylate cyclase</fullName>
        <ecNumber evidence="2">4.6.1.2</ecNumber>
    </recommendedName>
</protein>
<dbReference type="SUPFAM" id="SSF55073">
    <property type="entry name" value="Nucleotide cyclase"/>
    <property type="match status" value="1"/>
</dbReference>
<dbReference type="SMART" id="SM00044">
    <property type="entry name" value="CYCc"/>
    <property type="match status" value="1"/>
</dbReference>
<keyword evidence="3" id="KW-0963">Cytoplasm</keyword>
<comment type="caution">
    <text evidence="11">The sequence shown here is derived from an EMBL/GenBank/DDBJ whole genome shotgun (WGS) entry which is preliminary data.</text>
</comment>
<evidence type="ECO:0000256" key="2">
    <source>
        <dbReference type="ARBA" id="ARBA00012202"/>
    </source>
</evidence>
<accession>A0AAE1EDY4</accession>
<gene>
    <name evidence="11" type="ORF">RRG08_006910</name>
</gene>
<keyword evidence="7" id="KW-0141">cGMP biosynthesis</keyword>
<evidence type="ECO:0000256" key="1">
    <source>
        <dbReference type="ARBA" id="ARBA00004496"/>
    </source>
</evidence>
<dbReference type="InterPro" id="IPR042463">
    <property type="entry name" value="HNOB_dom_associated_sf"/>
</dbReference>
<dbReference type="SUPFAM" id="SSF111126">
    <property type="entry name" value="Ligand-binding domain in the NO signalling and Golgi transport"/>
    <property type="match status" value="1"/>
</dbReference>
<comment type="subcellular location">
    <subcellularLocation>
        <location evidence="1">Cytoplasm</location>
    </subcellularLocation>
</comment>
<dbReference type="Proteomes" id="UP001283361">
    <property type="component" value="Unassembled WGS sequence"/>
</dbReference>
<dbReference type="InterPro" id="IPR038158">
    <property type="entry name" value="H-NOX_domain_sf"/>
</dbReference>
<evidence type="ECO:0000256" key="6">
    <source>
        <dbReference type="ARBA" id="ARBA00023239"/>
    </source>
</evidence>
<feature type="compositionally biased region" description="Polar residues" evidence="9">
    <location>
        <begin position="154"/>
        <end position="172"/>
    </location>
</feature>
<dbReference type="Pfam" id="PF07700">
    <property type="entry name" value="HNOB"/>
    <property type="match status" value="1"/>
</dbReference>
<dbReference type="PANTHER" id="PTHR45655">
    <property type="entry name" value="GUANYLATE CYCLASE SOLUBLE SUBUNIT BETA-2"/>
    <property type="match status" value="1"/>
</dbReference>
<evidence type="ECO:0000256" key="9">
    <source>
        <dbReference type="SAM" id="MobiDB-lite"/>
    </source>
</evidence>
<dbReference type="AlphaFoldDB" id="A0AAE1EDY4"/>
<dbReference type="FunFam" id="3.30.450.260:FF:000002">
    <property type="entry name" value="guanylate cyclase soluble subunit alpha-2"/>
    <property type="match status" value="1"/>
</dbReference>
<dbReference type="Pfam" id="PF00211">
    <property type="entry name" value="Guanylate_cyc"/>
    <property type="match status" value="1"/>
</dbReference>
<reference evidence="11" key="1">
    <citation type="journal article" date="2023" name="G3 (Bethesda)">
        <title>A reference genome for the long-term kleptoplast-retaining sea slug Elysia crispata morphotype clarki.</title>
        <authorList>
            <person name="Eastman K.E."/>
            <person name="Pendleton A.L."/>
            <person name="Shaikh M.A."/>
            <person name="Suttiyut T."/>
            <person name="Ogas R."/>
            <person name="Tomko P."/>
            <person name="Gavelis G."/>
            <person name="Widhalm J.R."/>
            <person name="Wisecaver J.H."/>
        </authorList>
    </citation>
    <scope>NUCLEOTIDE SEQUENCE</scope>
    <source>
        <strain evidence="11">ECLA1</strain>
    </source>
</reference>
<keyword evidence="4" id="KW-0547">Nucleotide-binding</keyword>
<evidence type="ECO:0000256" key="4">
    <source>
        <dbReference type="ARBA" id="ARBA00022741"/>
    </source>
</evidence>
<dbReference type="InterPro" id="IPR011644">
    <property type="entry name" value="Heme_NO-bd"/>
</dbReference>
<feature type="compositionally biased region" description="Polar residues" evidence="9">
    <location>
        <begin position="54"/>
        <end position="69"/>
    </location>
</feature>
<feature type="domain" description="Guanylate cyclase" evidence="10">
    <location>
        <begin position="653"/>
        <end position="780"/>
    </location>
</feature>
<name>A0AAE1EDY4_9GAST</name>
<dbReference type="GO" id="GO:0005525">
    <property type="term" value="F:GTP binding"/>
    <property type="evidence" value="ECO:0007669"/>
    <property type="project" value="UniProtKB-KW"/>
</dbReference>